<evidence type="ECO:0000313" key="3">
    <source>
        <dbReference type="Proteomes" id="UP001226389"/>
    </source>
</evidence>
<proteinExistence type="predicted"/>
<gene>
    <name evidence="2" type="ORF">J2T22_001201</name>
</gene>
<keyword evidence="3" id="KW-1185">Reference proteome</keyword>
<reference evidence="2 3" key="1">
    <citation type="submission" date="2023-07" db="EMBL/GenBank/DDBJ databases">
        <title>Sorghum-associated microbial communities from plants grown in Nebraska, USA.</title>
        <authorList>
            <person name="Schachtman D."/>
        </authorList>
    </citation>
    <scope>NUCLEOTIDE SEQUENCE [LARGE SCALE GENOMIC DNA]</scope>
    <source>
        <strain evidence="2 3">DS994</strain>
    </source>
</reference>
<evidence type="ECO:0000256" key="1">
    <source>
        <dbReference type="SAM" id="Phobius"/>
    </source>
</evidence>
<keyword evidence="1" id="KW-0472">Membrane</keyword>
<dbReference type="RefSeq" id="WP_307488830.1">
    <property type="nucleotide sequence ID" value="NZ_JAUSSY010000004.1"/>
</dbReference>
<dbReference type="Proteomes" id="UP001226389">
    <property type="component" value="Unassembled WGS sequence"/>
</dbReference>
<organism evidence="2 3">
    <name type="scientific">Pseudarthrobacter defluvii</name>
    <dbReference type="NCBI Taxonomy" id="410837"/>
    <lineage>
        <taxon>Bacteria</taxon>
        <taxon>Bacillati</taxon>
        <taxon>Actinomycetota</taxon>
        <taxon>Actinomycetes</taxon>
        <taxon>Micrococcales</taxon>
        <taxon>Micrococcaceae</taxon>
        <taxon>Pseudarthrobacter</taxon>
    </lineage>
</organism>
<sequence>MAVGHTVEDALVTAVIWTLGYAAFAYVGLRQRLKAKARLEEHGQIRAYIRYPEALSGSLGRIWNQGILTPGAGAIHFQPAVYDSLEPSGRPRTLTVHQLLPERRNVTGKDRNYIQEFEVQALTLMTDGGKVEIAGDPETLDKLQERLGAHIAEG</sequence>
<comment type="caution">
    <text evidence="2">The sequence shown here is derived from an EMBL/GenBank/DDBJ whole genome shotgun (WGS) entry which is preliminary data.</text>
</comment>
<name>A0ABT9UEG2_9MICC</name>
<evidence type="ECO:0000313" key="2">
    <source>
        <dbReference type="EMBL" id="MDQ0118024.1"/>
    </source>
</evidence>
<protein>
    <recommendedName>
        <fullName evidence="4">PH (Pleckstrin Homology) domain-containing protein</fullName>
    </recommendedName>
</protein>
<keyword evidence="1" id="KW-0812">Transmembrane</keyword>
<keyword evidence="1" id="KW-1133">Transmembrane helix</keyword>
<accession>A0ABT9UEG2</accession>
<evidence type="ECO:0008006" key="4">
    <source>
        <dbReference type="Google" id="ProtNLM"/>
    </source>
</evidence>
<dbReference type="EMBL" id="JAUSSY010000004">
    <property type="protein sequence ID" value="MDQ0118024.1"/>
    <property type="molecule type" value="Genomic_DNA"/>
</dbReference>
<feature type="transmembrane region" description="Helical" evidence="1">
    <location>
        <begin position="12"/>
        <end position="29"/>
    </location>
</feature>